<proteinExistence type="predicted"/>
<evidence type="ECO:0000313" key="2">
    <source>
        <dbReference type="EMBL" id="NEE09809.1"/>
    </source>
</evidence>
<feature type="region of interest" description="Disordered" evidence="1">
    <location>
        <begin position="63"/>
        <end position="118"/>
    </location>
</feature>
<comment type="caution">
    <text evidence="2">The sequence shown here is derived from an EMBL/GenBank/DDBJ whole genome shotgun (WGS) entry which is preliminary data.</text>
</comment>
<protein>
    <submittedName>
        <fullName evidence="2">Uncharacterized protein</fullName>
    </submittedName>
</protein>
<dbReference type="EMBL" id="JAAGMN010002593">
    <property type="protein sequence ID" value="NEE09809.1"/>
    <property type="molecule type" value="Genomic_DNA"/>
</dbReference>
<organism evidence="2">
    <name type="scientific">Streptomyces sp. SID7499</name>
    <dbReference type="NCBI Taxonomy" id="2706086"/>
    <lineage>
        <taxon>Bacteria</taxon>
        <taxon>Bacillati</taxon>
        <taxon>Actinomycetota</taxon>
        <taxon>Actinomycetes</taxon>
        <taxon>Kitasatosporales</taxon>
        <taxon>Streptomycetaceae</taxon>
        <taxon>Streptomyces</taxon>
    </lineage>
</organism>
<accession>A0A6G3WW95</accession>
<dbReference type="AlphaFoldDB" id="A0A6G3WW95"/>
<name>A0A6G3WW95_9ACTN</name>
<feature type="compositionally biased region" description="Polar residues" evidence="1">
    <location>
        <begin position="81"/>
        <end position="92"/>
    </location>
</feature>
<evidence type="ECO:0000256" key="1">
    <source>
        <dbReference type="SAM" id="MobiDB-lite"/>
    </source>
</evidence>
<reference evidence="2" key="1">
    <citation type="submission" date="2020-01" db="EMBL/GenBank/DDBJ databases">
        <title>Insect and environment-associated Actinomycetes.</title>
        <authorList>
            <person name="Currrie C."/>
            <person name="Chevrette M."/>
            <person name="Carlson C."/>
            <person name="Stubbendieck R."/>
            <person name="Wendt-Pienkowski E."/>
        </authorList>
    </citation>
    <scope>NUCLEOTIDE SEQUENCE</scope>
    <source>
        <strain evidence="2">SID7499</strain>
    </source>
</reference>
<sequence length="118" mass="12401">MLEAKKTGKKVVATDETTATSYTVANTDGTLTTELTSGPERVWRDGSWRKVDVALAKGVDGTVRSKEHPHGLRLAGKGGTQAKSLKAAQNSPARDLVTLGSGDGSVTLQWKGALPEPE</sequence>
<gene>
    <name evidence="2" type="ORF">G3M58_25590</name>
</gene>
<feature type="non-terminal residue" evidence="2">
    <location>
        <position position="118"/>
    </location>
</feature>